<dbReference type="InterPro" id="IPR036691">
    <property type="entry name" value="Endo/exonu/phosph_ase_sf"/>
</dbReference>
<evidence type="ECO:0000313" key="1">
    <source>
        <dbReference type="EMBL" id="CAH3172234.1"/>
    </source>
</evidence>
<accession>A0ABN8R454</accession>
<gene>
    <name evidence="1" type="ORF">PEVE_00008299</name>
</gene>
<sequence length="162" mass="18552">MGHNNEFNLLSINVRGIRTFENLKAVFSWLVNSDADIFFLQETYSARDIENIWRKQWKGEMFFSHGSNHSRGTDKCSEQFLFFKDLSDILKGARVEQDHPFMVDGDFNIILDHVIDGQGGTRVRTVRTGSFAPGKGKLTTDPKQIMKELEAFYSDLYDGGEC</sequence>
<protein>
    <recommendedName>
        <fullName evidence="3">Endonuclease/exonuclease/phosphatase domain-containing protein</fullName>
    </recommendedName>
</protein>
<dbReference type="SUPFAM" id="SSF56219">
    <property type="entry name" value="DNase I-like"/>
    <property type="match status" value="1"/>
</dbReference>
<name>A0ABN8R454_9CNID</name>
<reference evidence="1 2" key="1">
    <citation type="submission" date="2022-05" db="EMBL/GenBank/DDBJ databases">
        <authorList>
            <consortium name="Genoscope - CEA"/>
            <person name="William W."/>
        </authorList>
    </citation>
    <scope>NUCLEOTIDE SEQUENCE [LARGE SCALE GENOMIC DNA]</scope>
</reference>
<keyword evidence="2" id="KW-1185">Reference proteome</keyword>
<evidence type="ECO:0000313" key="2">
    <source>
        <dbReference type="Proteomes" id="UP001159427"/>
    </source>
</evidence>
<comment type="caution">
    <text evidence="1">The sequence shown here is derived from an EMBL/GenBank/DDBJ whole genome shotgun (WGS) entry which is preliminary data.</text>
</comment>
<dbReference type="EMBL" id="CALNXI010001566">
    <property type="protein sequence ID" value="CAH3172234.1"/>
    <property type="molecule type" value="Genomic_DNA"/>
</dbReference>
<proteinExistence type="predicted"/>
<evidence type="ECO:0008006" key="3">
    <source>
        <dbReference type="Google" id="ProtNLM"/>
    </source>
</evidence>
<dbReference type="Proteomes" id="UP001159427">
    <property type="component" value="Unassembled WGS sequence"/>
</dbReference>
<dbReference type="Gene3D" id="3.60.10.10">
    <property type="entry name" value="Endonuclease/exonuclease/phosphatase"/>
    <property type="match status" value="1"/>
</dbReference>
<organism evidence="1 2">
    <name type="scientific">Porites evermanni</name>
    <dbReference type="NCBI Taxonomy" id="104178"/>
    <lineage>
        <taxon>Eukaryota</taxon>
        <taxon>Metazoa</taxon>
        <taxon>Cnidaria</taxon>
        <taxon>Anthozoa</taxon>
        <taxon>Hexacorallia</taxon>
        <taxon>Scleractinia</taxon>
        <taxon>Fungiina</taxon>
        <taxon>Poritidae</taxon>
        <taxon>Porites</taxon>
    </lineage>
</organism>